<evidence type="ECO:0000313" key="5">
    <source>
        <dbReference type="Proteomes" id="UP000062160"/>
    </source>
</evidence>
<keyword evidence="2" id="KW-1133">Transmembrane helix</keyword>
<proteinExistence type="inferred from homology"/>
<name>A0A0U9I4W6_9FIRM</name>
<feature type="transmembrane region" description="Helical" evidence="2">
    <location>
        <begin position="129"/>
        <end position="148"/>
    </location>
</feature>
<dbReference type="OrthoDB" id="9789113at2"/>
<gene>
    <name evidence="4" type="ORF">TSYNT_7490</name>
</gene>
<dbReference type="InterPro" id="IPR051311">
    <property type="entry name" value="DedA_domain"/>
</dbReference>
<feature type="transmembrane region" description="Helical" evidence="2">
    <location>
        <begin position="99"/>
        <end position="117"/>
    </location>
</feature>
<dbReference type="AlphaFoldDB" id="A0A0U9I4W6"/>
<feature type="transmembrane region" description="Helical" evidence="2">
    <location>
        <begin position="54"/>
        <end position="78"/>
    </location>
</feature>
<dbReference type="Proteomes" id="UP000062160">
    <property type="component" value="Unassembled WGS sequence"/>
</dbReference>
<dbReference type="STRING" id="224999.GCA_001485475_01481"/>
<evidence type="ECO:0000256" key="1">
    <source>
        <dbReference type="ARBA" id="ARBA00010792"/>
    </source>
</evidence>
<dbReference type="RefSeq" id="WP_059032842.1">
    <property type="nucleotide sequence ID" value="NZ_DF977001.1"/>
</dbReference>
<dbReference type="PANTHER" id="PTHR42709">
    <property type="entry name" value="ALKALINE PHOSPHATASE LIKE PROTEIN"/>
    <property type="match status" value="1"/>
</dbReference>
<keyword evidence="5" id="KW-1185">Reference proteome</keyword>
<reference evidence="4" key="1">
    <citation type="journal article" date="2016" name="Genome Announc.">
        <title>Draft Genome Sequence of the Syntrophic Lactate-Degrading Bacterium Tepidanaerobacter syntrophicus JLT.</title>
        <authorList>
            <person name="Matsuura N."/>
            <person name="Ohashi A."/>
            <person name="Tourlousse D.M."/>
            <person name="Sekiguchi Y."/>
        </authorList>
    </citation>
    <scope>NUCLEOTIDE SEQUENCE [LARGE SCALE GENOMIC DNA]</scope>
    <source>
        <strain evidence="4">JL</strain>
    </source>
</reference>
<feature type="transmembrane region" description="Helical" evidence="2">
    <location>
        <begin position="14"/>
        <end position="34"/>
    </location>
</feature>
<evidence type="ECO:0000259" key="3">
    <source>
        <dbReference type="Pfam" id="PF09335"/>
    </source>
</evidence>
<evidence type="ECO:0000256" key="2">
    <source>
        <dbReference type="SAM" id="Phobius"/>
    </source>
</evidence>
<dbReference type="EMBL" id="DF977001">
    <property type="protein sequence ID" value="GAQ25464.1"/>
    <property type="molecule type" value="Genomic_DNA"/>
</dbReference>
<keyword evidence="2" id="KW-0472">Membrane</keyword>
<sequence>MEDIFYFIEGTKDFFVQNGAWGLFILSFLEASFFPVPPDAVLLPLSIFSPDKAIYYAAITSLASTFGGVFGYFIGAKAGRPILYRFIKQNNFHKIEDMFARYGGWAVAIAGFTPIPYKVFTIASGVFHMRFATFFIAAFLSRSARFFIEGAVIYSMGEKALIYINELLAPGSFVLVAVCAVIYFIVKKLNRNN</sequence>
<dbReference type="GO" id="GO:0005886">
    <property type="term" value="C:plasma membrane"/>
    <property type="evidence" value="ECO:0007669"/>
    <property type="project" value="TreeGrafter"/>
</dbReference>
<protein>
    <submittedName>
        <fullName evidence="4">Membrane protein YqaA, SNARE-associated domain</fullName>
    </submittedName>
</protein>
<evidence type="ECO:0000313" key="4">
    <source>
        <dbReference type="EMBL" id="GAQ25464.1"/>
    </source>
</evidence>
<accession>A0A0U9I4W6</accession>
<dbReference type="Pfam" id="PF09335">
    <property type="entry name" value="VTT_dom"/>
    <property type="match status" value="1"/>
</dbReference>
<comment type="similarity">
    <text evidence="1">Belongs to the DedA family.</text>
</comment>
<organism evidence="4">
    <name type="scientific">Tepidanaerobacter syntrophicus</name>
    <dbReference type="NCBI Taxonomy" id="224999"/>
    <lineage>
        <taxon>Bacteria</taxon>
        <taxon>Bacillati</taxon>
        <taxon>Bacillota</taxon>
        <taxon>Clostridia</taxon>
        <taxon>Thermosediminibacterales</taxon>
        <taxon>Tepidanaerobacteraceae</taxon>
        <taxon>Tepidanaerobacter</taxon>
    </lineage>
</organism>
<dbReference type="PANTHER" id="PTHR42709:SF11">
    <property type="entry name" value="DEDA FAMILY PROTEIN"/>
    <property type="match status" value="1"/>
</dbReference>
<dbReference type="InterPro" id="IPR032816">
    <property type="entry name" value="VTT_dom"/>
</dbReference>
<keyword evidence="2" id="KW-0812">Transmembrane</keyword>
<feature type="domain" description="VTT" evidence="3">
    <location>
        <begin position="37"/>
        <end position="151"/>
    </location>
</feature>
<feature type="transmembrane region" description="Helical" evidence="2">
    <location>
        <begin position="160"/>
        <end position="186"/>
    </location>
</feature>